<dbReference type="GO" id="GO:0005829">
    <property type="term" value="C:cytosol"/>
    <property type="evidence" value="ECO:0007669"/>
    <property type="project" value="TreeGrafter"/>
</dbReference>
<protein>
    <submittedName>
        <fullName evidence="4">Luciferase</fullName>
    </submittedName>
</protein>
<dbReference type="SUPFAM" id="SSF51679">
    <property type="entry name" value="Bacterial luciferase-like"/>
    <property type="match status" value="1"/>
</dbReference>
<dbReference type="InterPro" id="IPR011251">
    <property type="entry name" value="Luciferase-like_dom"/>
</dbReference>
<proteinExistence type="predicted"/>
<dbReference type="Pfam" id="PF00296">
    <property type="entry name" value="Bac_luciferase"/>
    <property type="match status" value="1"/>
</dbReference>
<accession>A0A0D0ILS8</accession>
<dbReference type="OrthoDB" id="9776438at2"/>
<dbReference type="PANTHER" id="PTHR30137">
    <property type="entry name" value="LUCIFERASE-LIKE MONOOXYGENASE"/>
    <property type="match status" value="1"/>
</dbReference>
<dbReference type="NCBIfam" id="TIGR03858">
    <property type="entry name" value="LLM_2I7G"/>
    <property type="match status" value="1"/>
</dbReference>
<name>A0A0D0ILS8_9MICO</name>
<reference evidence="4 5" key="1">
    <citation type="submission" date="2015-01" db="EMBL/GenBank/DDBJ databases">
        <title>Draft genome sequence of Leucobacter komagatae strain VKM ST2845.</title>
        <authorList>
            <person name="Karlyshev A.V."/>
            <person name="Kudryashova E.B."/>
        </authorList>
    </citation>
    <scope>NUCLEOTIDE SEQUENCE [LARGE SCALE GENOMIC DNA]</scope>
    <source>
        <strain evidence="4 5">VKM ST2845</strain>
    </source>
</reference>
<keyword evidence="2" id="KW-0503">Monooxygenase</keyword>
<evidence type="ECO:0000313" key="4">
    <source>
        <dbReference type="EMBL" id="KIP52122.1"/>
    </source>
</evidence>
<gene>
    <name evidence="4" type="ORF">SD72_11310</name>
</gene>
<dbReference type="Gene3D" id="3.20.20.30">
    <property type="entry name" value="Luciferase-like domain"/>
    <property type="match status" value="1"/>
</dbReference>
<evidence type="ECO:0000313" key="5">
    <source>
        <dbReference type="Proteomes" id="UP000032120"/>
    </source>
</evidence>
<dbReference type="AlphaFoldDB" id="A0A0D0ILS8"/>
<dbReference type="GO" id="GO:0016705">
    <property type="term" value="F:oxidoreductase activity, acting on paired donors, with incorporation or reduction of molecular oxygen"/>
    <property type="evidence" value="ECO:0007669"/>
    <property type="project" value="InterPro"/>
</dbReference>
<evidence type="ECO:0000259" key="3">
    <source>
        <dbReference type="Pfam" id="PF00296"/>
    </source>
</evidence>
<comment type="caution">
    <text evidence="4">The sequence shown here is derived from an EMBL/GenBank/DDBJ whole genome shotgun (WGS) entry which is preliminary data.</text>
</comment>
<keyword evidence="1" id="KW-0560">Oxidoreductase</keyword>
<feature type="domain" description="Luciferase-like" evidence="3">
    <location>
        <begin position="33"/>
        <end position="321"/>
    </location>
</feature>
<dbReference type="Proteomes" id="UP000032120">
    <property type="component" value="Unassembled WGS sequence"/>
</dbReference>
<sequence length="358" mass="38596">MHTSPHARTVAGATAEQLVLGLDTFGDITQQPDGSLTHPAQVLRDVVEQAKLADSLGVDAITLGEHHRDDFAISSPEIVLAAIAGVTERILLGTGVTILSSDDPVRVYERFATLDGVSGGRAEVILGRGSFTESFPLFGYDLADYDALFTEKLDLFAKLKGEGAVTWAGKHRTPLVNQEIYPKTEHQGGVPAWIGVGGSPQSVVRSVQIGIPMMLAIIGGDPARFLPFADLYRSAQQELGVNPMPLGVHSPGHVAATDEQAREELWEHFAANRNRIGRERGWPDASRAEFDSEVDSGSLYVGSPSTVAHKIANTVRTLGADRFDLKYANGTMPHAQLMTSIELYGRDVIPLVRELLAQ</sequence>
<dbReference type="InterPro" id="IPR036661">
    <property type="entry name" value="Luciferase-like_sf"/>
</dbReference>
<organism evidence="4 5">
    <name type="scientific">Leucobacter komagatae</name>
    <dbReference type="NCBI Taxonomy" id="55969"/>
    <lineage>
        <taxon>Bacteria</taxon>
        <taxon>Bacillati</taxon>
        <taxon>Actinomycetota</taxon>
        <taxon>Actinomycetes</taxon>
        <taxon>Micrococcales</taxon>
        <taxon>Microbacteriaceae</taxon>
        <taxon>Leucobacter</taxon>
    </lineage>
</organism>
<dbReference type="RefSeq" id="WP_042544566.1">
    <property type="nucleotide sequence ID" value="NZ_JXSQ01000015.1"/>
</dbReference>
<dbReference type="PANTHER" id="PTHR30137:SF8">
    <property type="entry name" value="BLR5498 PROTEIN"/>
    <property type="match status" value="1"/>
</dbReference>
<evidence type="ECO:0000256" key="1">
    <source>
        <dbReference type="ARBA" id="ARBA00023002"/>
    </source>
</evidence>
<dbReference type="InterPro" id="IPR022290">
    <property type="entry name" value="LLM_Atu2307-like"/>
</dbReference>
<dbReference type="InterPro" id="IPR050766">
    <property type="entry name" value="Bact_Lucif_Oxidored"/>
</dbReference>
<dbReference type="GO" id="GO:0004497">
    <property type="term" value="F:monooxygenase activity"/>
    <property type="evidence" value="ECO:0007669"/>
    <property type="project" value="UniProtKB-KW"/>
</dbReference>
<evidence type="ECO:0000256" key="2">
    <source>
        <dbReference type="ARBA" id="ARBA00023033"/>
    </source>
</evidence>
<dbReference type="EMBL" id="JXSQ01000015">
    <property type="protein sequence ID" value="KIP52122.1"/>
    <property type="molecule type" value="Genomic_DNA"/>
</dbReference>
<keyword evidence="5" id="KW-1185">Reference proteome</keyword>